<dbReference type="EMBL" id="BAAANS010000038">
    <property type="protein sequence ID" value="GAA2110355.1"/>
    <property type="molecule type" value="Genomic_DNA"/>
</dbReference>
<name>A0ABN2XEQ3_9ACTN</name>
<protein>
    <recommendedName>
        <fullName evidence="3">DUF2771 domain-containing protein</fullName>
    </recommendedName>
</protein>
<dbReference type="Proteomes" id="UP001500897">
    <property type="component" value="Unassembled WGS sequence"/>
</dbReference>
<reference evidence="1 2" key="1">
    <citation type="journal article" date="2019" name="Int. J. Syst. Evol. Microbiol.">
        <title>The Global Catalogue of Microorganisms (GCM) 10K type strain sequencing project: providing services to taxonomists for standard genome sequencing and annotation.</title>
        <authorList>
            <consortium name="The Broad Institute Genomics Platform"/>
            <consortium name="The Broad Institute Genome Sequencing Center for Infectious Disease"/>
            <person name="Wu L."/>
            <person name="Ma J."/>
        </authorList>
    </citation>
    <scope>NUCLEOTIDE SEQUENCE [LARGE SCALE GENOMIC DNA]</scope>
    <source>
        <strain evidence="1 2">JCM 14559</strain>
    </source>
</reference>
<evidence type="ECO:0000313" key="2">
    <source>
        <dbReference type="Proteomes" id="UP001500897"/>
    </source>
</evidence>
<evidence type="ECO:0008006" key="3">
    <source>
        <dbReference type="Google" id="ProtNLM"/>
    </source>
</evidence>
<proteinExistence type="predicted"/>
<keyword evidence="2" id="KW-1185">Reference proteome</keyword>
<sequence length="180" mass="18439">MRMSLSTRAIAGIAGVVVVGAASLGTGIYWANDAGKPRENVATMVVGTSSTTAAPFCYNDGKPLDNDALSACLEGIKQARKDGKLPELDVRASDQIGVGVPKDLAKKGWFALTNGGSGGQTALAGGAQGEVVTGVTYSGSKSAGPLMSSNDVTSVTVVSQDKTSQEYYAVWAFDLKNKNS</sequence>
<organism evidence="1 2">
    <name type="scientific">Kitasatospora saccharophila</name>
    <dbReference type="NCBI Taxonomy" id="407973"/>
    <lineage>
        <taxon>Bacteria</taxon>
        <taxon>Bacillati</taxon>
        <taxon>Actinomycetota</taxon>
        <taxon>Actinomycetes</taxon>
        <taxon>Kitasatosporales</taxon>
        <taxon>Streptomycetaceae</taxon>
        <taxon>Kitasatospora</taxon>
    </lineage>
</organism>
<comment type="caution">
    <text evidence="1">The sequence shown here is derived from an EMBL/GenBank/DDBJ whole genome shotgun (WGS) entry which is preliminary data.</text>
</comment>
<gene>
    <name evidence="1" type="ORF">GCM10009759_51650</name>
</gene>
<evidence type="ECO:0000313" key="1">
    <source>
        <dbReference type="EMBL" id="GAA2110355.1"/>
    </source>
</evidence>
<accession>A0ABN2XEQ3</accession>